<dbReference type="PANTHER" id="PTHR43557:SF2">
    <property type="entry name" value="RIESKE DOMAIN-CONTAINING PROTEIN-RELATED"/>
    <property type="match status" value="1"/>
</dbReference>
<proteinExistence type="predicted"/>
<dbReference type="InterPro" id="IPR023753">
    <property type="entry name" value="FAD/NAD-binding_dom"/>
</dbReference>
<evidence type="ECO:0000313" key="7">
    <source>
        <dbReference type="EMBL" id="NJQ08434.1"/>
    </source>
</evidence>
<evidence type="ECO:0000256" key="3">
    <source>
        <dbReference type="ARBA" id="ARBA00022827"/>
    </source>
</evidence>
<dbReference type="PANTHER" id="PTHR43557">
    <property type="entry name" value="APOPTOSIS-INDUCING FACTOR 1"/>
    <property type="match status" value="1"/>
</dbReference>
<keyword evidence="2" id="KW-0285">Flavoprotein</keyword>
<evidence type="ECO:0000256" key="2">
    <source>
        <dbReference type="ARBA" id="ARBA00022630"/>
    </source>
</evidence>
<sequence length="404" mass="42024">MTAVNSERVVIVGAGLAGAHTASHLRQAGWQGEIDLLGAEPHRPYDRPPLSKELLSGEAADAWLETDLDALDVRLRTGVAATGLDPAARLLATDAGPVGWDHLVIATGAAPRTLPGAAHTPGVHLLRTLDDALSLRAALVPGARLVVVGAGWIGAEVTSTARAAGCEVVVVEAAGAPLPGVLPAEAAESMRRWYREAGARLLTGSPVTEVRPDGVRLADGGREPADAVLVAVGSRPDTGWLEGSGLPLADDGSILADARLRAGAPGVYAVGDCASFPSARYGRRLLVQHWDNALQGPATVAAAIAGGEPAPYDPVPYFWSRQFGRMVQSVGLHAPGDQLLRRGSPEDEDGWTLCWTGPDGALTAVLAVDRPRDLAQGRRLVERRAAVDPAALRDPAVPLKRAAR</sequence>
<dbReference type="PRINTS" id="PR00469">
    <property type="entry name" value="PNDRDTASEII"/>
</dbReference>
<dbReference type="Pfam" id="PF07992">
    <property type="entry name" value="Pyr_redox_2"/>
    <property type="match status" value="1"/>
</dbReference>
<evidence type="ECO:0000313" key="8">
    <source>
        <dbReference type="Proteomes" id="UP000578686"/>
    </source>
</evidence>
<dbReference type="InterPro" id="IPR050446">
    <property type="entry name" value="FAD-oxidoreductase/Apoptosis"/>
</dbReference>
<dbReference type="Gene3D" id="3.30.390.30">
    <property type="match status" value="1"/>
</dbReference>
<evidence type="ECO:0000256" key="4">
    <source>
        <dbReference type="ARBA" id="ARBA00023002"/>
    </source>
</evidence>
<evidence type="ECO:0000259" key="5">
    <source>
        <dbReference type="Pfam" id="PF07992"/>
    </source>
</evidence>
<accession>A0A7X6D594</accession>
<dbReference type="Pfam" id="PF14759">
    <property type="entry name" value="Reductase_C"/>
    <property type="match status" value="1"/>
</dbReference>
<dbReference type="Proteomes" id="UP000578686">
    <property type="component" value="Unassembled WGS sequence"/>
</dbReference>
<gene>
    <name evidence="7" type="ORF">HCN56_23375</name>
</gene>
<comment type="cofactor">
    <cofactor evidence="1">
        <name>FAD</name>
        <dbReference type="ChEBI" id="CHEBI:57692"/>
    </cofactor>
</comment>
<evidence type="ECO:0000259" key="6">
    <source>
        <dbReference type="Pfam" id="PF14759"/>
    </source>
</evidence>
<feature type="domain" description="Reductase C-terminal" evidence="6">
    <location>
        <begin position="317"/>
        <end position="402"/>
    </location>
</feature>
<dbReference type="Gene3D" id="3.50.50.60">
    <property type="entry name" value="FAD/NAD(P)-binding domain"/>
    <property type="match status" value="2"/>
</dbReference>
<keyword evidence="8" id="KW-1185">Reference proteome</keyword>
<keyword evidence="4" id="KW-0560">Oxidoreductase</keyword>
<organism evidence="7 8">
    <name type="scientific">Streptomyces lonarensis</name>
    <dbReference type="NCBI Taxonomy" id="700599"/>
    <lineage>
        <taxon>Bacteria</taxon>
        <taxon>Bacillati</taxon>
        <taxon>Actinomycetota</taxon>
        <taxon>Actinomycetes</taxon>
        <taxon>Kitasatosporales</taxon>
        <taxon>Streptomycetaceae</taxon>
        <taxon>Streptomyces</taxon>
    </lineage>
</organism>
<comment type="caution">
    <text evidence="7">The sequence shown here is derived from an EMBL/GenBank/DDBJ whole genome shotgun (WGS) entry which is preliminary data.</text>
</comment>
<evidence type="ECO:0000256" key="1">
    <source>
        <dbReference type="ARBA" id="ARBA00001974"/>
    </source>
</evidence>
<dbReference type="InterPro" id="IPR016156">
    <property type="entry name" value="FAD/NAD-linked_Rdtase_dimer_sf"/>
</dbReference>
<dbReference type="SUPFAM" id="SSF51905">
    <property type="entry name" value="FAD/NAD(P)-binding domain"/>
    <property type="match status" value="1"/>
</dbReference>
<feature type="domain" description="FAD/NAD(P)-binding" evidence="5">
    <location>
        <begin position="8"/>
        <end position="294"/>
    </location>
</feature>
<protein>
    <submittedName>
        <fullName evidence="7">Oxidoreductase</fullName>
    </submittedName>
</protein>
<dbReference type="EMBL" id="JAAVJD010000308">
    <property type="protein sequence ID" value="NJQ08434.1"/>
    <property type="molecule type" value="Genomic_DNA"/>
</dbReference>
<name>A0A7X6D594_9ACTN</name>
<keyword evidence="3" id="KW-0274">FAD</keyword>
<reference evidence="7 8" key="1">
    <citation type="submission" date="2020-03" db="EMBL/GenBank/DDBJ databases">
        <title>Draft genome of Streptomyces sp. ventii, isolated from the Axial Seamount in the Pacific Ocean, and resequencing of the two type strains Streptomyces lonarensis strain NCL 716 and Streptomyces bohaiensis strain 11A07.</title>
        <authorList>
            <person name="Loughran R.M."/>
            <person name="Pfannmuller K.M."/>
            <person name="Wasson B.J."/>
            <person name="Deadmond M.C."/>
            <person name="Paddock B.E."/>
            <person name="Koyack M.J."/>
            <person name="Gallegos D.A."/>
            <person name="Mitchell E.A."/>
            <person name="Ushijima B."/>
            <person name="Saw J.H."/>
            <person name="Mcphail K.L."/>
            <person name="Videau P."/>
        </authorList>
    </citation>
    <scope>NUCLEOTIDE SEQUENCE [LARGE SCALE GENOMIC DNA]</scope>
    <source>
        <strain evidence="7 8">NCL716</strain>
    </source>
</reference>
<dbReference type="PRINTS" id="PR00368">
    <property type="entry name" value="FADPNR"/>
</dbReference>
<dbReference type="GO" id="GO:0005737">
    <property type="term" value="C:cytoplasm"/>
    <property type="evidence" value="ECO:0007669"/>
    <property type="project" value="TreeGrafter"/>
</dbReference>
<dbReference type="GO" id="GO:0016651">
    <property type="term" value="F:oxidoreductase activity, acting on NAD(P)H"/>
    <property type="evidence" value="ECO:0007669"/>
    <property type="project" value="TreeGrafter"/>
</dbReference>
<dbReference type="AlphaFoldDB" id="A0A7X6D594"/>
<dbReference type="SUPFAM" id="SSF55424">
    <property type="entry name" value="FAD/NAD-linked reductases, dimerisation (C-terminal) domain"/>
    <property type="match status" value="1"/>
</dbReference>
<dbReference type="InterPro" id="IPR028202">
    <property type="entry name" value="Reductase_C"/>
</dbReference>
<dbReference type="InterPro" id="IPR036188">
    <property type="entry name" value="FAD/NAD-bd_sf"/>
</dbReference>